<dbReference type="InterPro" id="IPR004538">
    <property type="entry name" value="Hemolysin_A/TlyA"/>
</dbReference>
<dbReference type="PANTHER" id="PTHR32319:SF0">
    <property type="entry name" value="BACTERIAL HEMOLYSIN-LIKE PROTEIN"/>
    <property type="match status" value="1"/>
</dbReference>
<evidence type="ECO:0000256" key="2">
    <source>
        <dbReference type="ARBA" id="ARBA00029460"/>
    </source>
</evidence>
<comment type="similarity">
    <text evidence="2">Belongs to the TlyA family.</text>
</comment>
<dbReference type="PROSITE" id="PS50889">
    <property type="entry name" value="S4"/>
    <property type="match status" value="1"/>
</dbReference>
<protein>
    <submittedName>
        <fullName evidence="5">TlyA family RNA methyltransferase</fullName>
    </submittedName>
</protein>
<dbReference type="PANTHER" id="PTHR32319">
    <property type="entry name" value="BACTERIAL HEMOLYSIN-LIKE PROTEIN"/>
    <property type="match status" value="1"/>
</dbReference>
<dbReference type="OrthoDB" id="9784736at2"/>
<dbReference type="Gene3D" id="3.40.50.150">
    <property type="entry name" value="Vaccinia Virus protein VP39"/>
    <property type="match status" value="1"/>
</dbReference>
<dbReference type="EMBL" id="SIXI01000007">
    <property type="protein sequence ID" value="TBO28281.1"/>
    <property type="molecule type" value="Genomic_DNA"/>
</dbReference>
<keyword evidence="6" id="KW-1185">Reference proteome</keyword>
<dbReference type="InterPro" id="IPR002877">
    <property type="entry name" value="RNA_MeTrfase_FtsJ_dom"/>
</dbReference>
<evidence type="ECO:0000256" key="1">
    <source>
        <dbReference type="ARBA" id="ARBA00022884"/>
    </source>
</evidence>
<dbReference type="AlphaFoldDB" id="A0A4Q9H1D7"/>
<organism evidence="5 6">
    <name type="scientific">Aquabacterium lacunae</name>
    <dbReference type="NCBI Taxonomy" id="2528630"/>
    <lineage>
        <taxon>Bacteria</taxon>
        <taxon>Pseudomonadati</taxon>
        <taxon>Pseudomonadota</taxon>
        <taxon>Betaproteobacteria</taxon>
        <taxon>Burkholderiales</taxon>
        <taxon>Aquabacterium</taxon>
    </lineage>
</organism>
<dbReference type="Proteomes" id="UP000292120">
    <property type="component" value="Unassembled WGS sequence"/>
</dbReference>
<gene>
    <name evidence="5" type="ORF">EYS42_14845</name>
</gene>
<dbReference type="SUPFAM" id="SSF55174">
    <property type="entry name" value="Alpha-L RNA-binding motif"/>
    <property type="match status" value="1"/>
</dbReference>
<proteinExistence type="inferred from homology"/>
<keyword evidence="1 3" id="KW-0694">RNA-binding</keyword>
<accession>A0A4Q9H1D7</accession>
<name>A0A4Q9H1D7_9BURK</name>
<dbReference type="InterPro" id="IPR036986">
    <property type="entry name" value="S4_RNA-bd_sf"/>
</dbReference>
<dbReference type="CDD" id="cd00165">
    <property type="entry name" value="S4"/>
    <property type="match status" value="1"/>
</dbReference>
<dbReference type="InterPro" id="IPR047048">
    <property type="entry name" value="TlyA"/>
</dbReference>
<dbReference type="GO" id="GO:0032259">
    <property type="term" value="P:methylation"/>
    <property type="evidence" value="ECO:0007669"/>
    <property type="project" value="UniProtKB-KW"/>
</dbReference>
<dbReference type="Gene3D" id="3.10.290.10">
    <property type="entry name" value="RNA-binding S4 domain"/>
    <property type="match status" value="1"/>
</dbReference>
<reference evidence="5 6" key="1">
    <citation type="submission" date="2019-02" db="EMBL/GenBank/DDBJ databases">
        <title>Aquabacterium sp. strain KMB7.</title>
        <authorList>
            <person name="Chen W.-M."/>
        </authorList>
    </citation>
    <scope>NUCLEOTIDE SEQUENCE [LARGE SCALE GENOMIC DNA]</scope>
    <source>
        <strain evidence="5 6">KMB7</strain>
    </source>
</reference>
<dbReference type="GO" id="GO:0008168">
    <property type="term" value="F:methyltransferase activity"/>
    <property type="evidence" value="ECO:0007669"/>
    <property type="project" value="UniProtKB-KW"/>
</dbReference>
<dbReference type="GO" id="GO:0003723">
    <property type="term" value="F:RNA binding"/>
    <property type="evidence" value="ECO:0007669"/>
    <property type="project" value="UniProtKB-KW"/>
</dbReference>
<dbReference type="RefSeq" id="WP_130968978.1">
    <property type="nucleotide sequence ID" value="NZ_SIXI01000007.1"/>
</dbReference>
<sequence>MPRADQQLVAGGHAPTRSAAQRLIESGGVQWNGPRGWTTVRKSGEDLPDGAEVRITNDEELRWVSRAGLKLEGALGVVGIDVAGMNCLDVGQSTGGFTDVLLSRGAARVVGIEVGHSQLHERLRADPRVVCLEELNARELEGSVLGQHAPEGGFDLIVADLSFIALSKIVPSLGPWLKPGGQVLLLIKPQFEVGKEHVGKGGVVKDPAQHARARDMVRRACTDLGWKALKGFDSPIKGGDGNLEFFIWAQSPAAASAA</sequence>
<keyword evidence="5" id="KW-0808">Transferase</keyword>
<dbReference type="InterPro" id="IPR029063">
    <property type="entry name" value="SAM-dependent_MTases_sf"/>
</dbReference>
<evidence type="ECO:0000313" key="6">
    <source>
        <dbReference type="Proteomes" id="UP000292120"/>
    </source>
</evidence>
<evidence type="ECO:0000256" key="3">
    <source>
        <dbReference type="PROSITE-ProRule" id="PRU00182"/>
    </source>
</evidence>
<keyword evidence="5" id="KW-0489">Methyltransferase</keyword>
<evidence type="ECO:0000313" key="5">
    <source>
        <dbReference type="EMBL" id="TBO28281.1"/>
    </source>
</evidence>
<feature type="domain" description="Ribosomal RNA methyltransferase FtsJ" evidence="4">
    <location>
        <begin position="63"/>
        <end position="249"/>
    </location>
</feature>
<dbReference type="CDD" id="cd02440">
    <property type="entry name" value="AdoMet_MTases"/>
    <property type="match status" value="1"/>
</dbReference>
<evidence type="ECO:0000259" key="4">
    <source>
        <dbReference type="Pfam" id="PF01728"/>
    </source>
</evidence>
<dbReference type="Pfam" id="PF01728">
    <property type="entry name" value="FtsJ"/>
    <property type="match status" value="1"/>
</dbReference>
<dbReference type="SUPFAM" id="SSF53335">
    <property type="entry name" value="S-adenosyl-L-methionine-dependent methyltransferases"/>
    <property type="match status" value="1"/>
</dbReference>
<dbReference type="PIRSF" id="PIRSF005578">
    <property type="entry name" value="TlyA"/>
    <property type="match status" value="1"/>
</dbReference>
<comment type="caution">
    <text evidence="5">The sequence shown here is derived from an EMBL/GenBank/DDBJ whole genome shotgun (WGS) entry which is preliminary data.</text>
</comment>